<proteinExistence type="predicted"/>
<sequence>MAGRADSRRHPFSSTRLVAATQRLRRHPEPPWPSPLSAVATPHVRRPRRARLVVAVVSSSCVLDSRELSNAGNAKWWTCPRDTTNRTAAVSLDLARTRDSFFASHERHLVGALKPDGRTLTPLHSSLRQGLIAITVLALISFVASATLFLYLSYKLILWRFFIRDHPARDAQHPALRNASQPTANFYSWHRRHLP</sequence>
<dbReference type="EMBL" id="JBGNUJ010000008">
    <property type="protein sequence ID" value="KAL3956634.1"/>
    <property type="molecule type" value="Genomic_DNA"/>
</dbReference>
<evidence type="ECO:0000313" key="2">
    <source>
        <dbReference type="Proteomes" id="UP001638806"/>
    </source>
</evidence>
<protein>
    <submittedName>
        <fullName evidence="1">Uncharacterized protein</fullName>
    </submittedName>
</protein>
<keyword evidence="2" id="KW-1185">Reference proteome</keyword>
<comment type="caution">
    <text evidence="1">The sequence shown here is derived from an EMBL/GenBank/DDBJ whole genome shotgun (WGS) entry which is preliminary data.</text>
</comment>
<accession>A0ACC4DL79</accession>
<gene>
    <name evidence="1" type="ORF">ACCO45_009480</name>
</gene>
<evidence type="ECO:0000313" key="1">
    <source>
        <dbReference type="EMBL" id="KAL3956634.1"/>
    </source>
</evidence>
<organism evidence="1 2">
    <name type="scientific">Purpureocillium lilacinum</name>
    <name type="common">Paecilomyces lilacinus</name>
    <dbReference type="NCBI Taxonomy" id="33203"/>
    <lineage>
        <taxon>Eukaryota</taxon>
        <taxon>Fungi</taxon>
        <taxon>Dikarya</taxon>
        <taxon>Ascomycota</taxon>
        <taxon>Pezizomycotina</taxon>
        <taxon>Sordariomycetes</taxon>
        <taxon>Hypocreomycetidae</taxon>
        <taxon>Hypocreales</taxon>
        <taxon>Ophiocordycipitaceae</taxon>
        <taxon>Purpureocillium</taxon>
    </lineage>
</organism>
<reference evidence="1" key="1">
    <citation type="submission" date="2024-12" db="EMBL/GenBank/DDBJ databases">
        <title>Comparative genomics and development of molecular markers within Purpureocillium lilacinum and among Purpureocillium species.</title>
        <authorList>
            <person name="Yeh Z.-Y."/>
            <person name="Ni N.-T."/>
            <person name="Lo P.-H."/>
            <person name="Mushyakhwo K."/>
            <person name="Lin C.-F."/>
            <person name="Nai Y.-S."/>
        </authorList>
    </citation>
    <scope>NUCLEOTIDE SEQUENCE</scope>
    <source>
        <strain evidence="1">NCHU-NPUST-175</strain>
    </source>
</reference>
<dbReference type="Proteomes" id="UP001638806">
    <property type="component" value="Unassembled WGS sequence"/>
</dbReference>
<name>A0ACC4DL79_PURLI</name>